<dbReference type="RefSeq" id="WP_390364745.1">
    <property type="nucleotide sequence ID" value="NZ_JBHTKJ010000073.1"/>
</dbReference>
<protein>
    <submittedName>
        <fullName evidence="2">Uncharacterized protein</fullName>
    </submittedName>
</protein>
<name>A0ABW3LQB4_9BACI</name>
<keyword evidence="1" id="KW-1133">Transmembrane helix</keyword>
<accession>A0ABW3LQB4</accession>
<dbReference type="Proteomes" id="UP001597040">
    <property type="component" value="Unassembled WGS sequence"/>
</dbReference>
<comment type="caution">
    <text evidence="2">The sequence shown here is derived from an EMBL/GenBank/DDBJ whole genome shotgun (WGS) entry which is preliminary data.</text>
</comment>
<evidence type="ECO:0000313" key="3">
    <source>
        <dbReference type="Proteomes" id="UP001597040"/>
    </source>
</evidence>
<proteinExistence type="predicted"/>
<organism evidence="2 3">
    <name type="scientific">Virgibacillus byunsanensis</name>
    <dbReference type="NCBI Taxonomy" id="570945"/>
    <lineage>
        <taxon>Bacteria</taxon>
        <taxon>Bacillati</taxon>
        <taxon>Bacillota</taxon>
        <taxon>Bacilli</taxon>
        <taxon>Bacillales</taxon>
        <taxon>Bacillaceae</taxon>
        <taxon>Virgibacillus</taxon>
    </lineage>
</organism>
<feature type="transmembrane region" description="Helical" evidence="1">
    <location>
        <begin position="12"/>
        <end position="34"/>
    </location>
</feature>
<keyword evidence="1" id="KW-0472">Membrane</keyword>
<evidence type="ECO:0000256" key="1">
    <source>
        <dbReference type="SAM" id="Phobius"/>
    </source>
</evidence>
<dbReference type="EMBL" id="JBHTKJ010000073">
    <property type="protein sequence ID" value="MFD1040562.1"/>
    <property type="molecule type" value="Genomic_DNA"/>
</dbReference>
<gene>
    <name evidence="2" type="ORF">ACFQ3N_19480</name>
</gene>
<sequence length="187" mass="21273">MAKRKFGMGWFGWTMISVILITTLGSFLFFVNVLDLDINNLFTDDQQASEETTEEPASQETVEEVEKVQDTVGKDHEDIGGFVSEMHDFYNDTTGYGGISSLDWNEQVEQAKTIDQKLQEEIPNITSDALLTDLQNIQNLASKTVEEQKSENVRNLHRLFHDLDIALNSYNGYDKIWGVTETLEQVN</sequence>
<evidence type="ECO:0000313" key="2">
    <source>
        <dbReference type="EMBL" id="MFD1040562.1"/>
    </source>
</evidence>
<reference evidence="3" key="1">
    <citation type="journal article" date="2019" name="Int. J. Syst. Evol. Microbiol.">
        <title>The Global Catalogue of Microorganisms (GCM) 10K type strain sequencing project: providing services to taxonomists for standard genome sequencing and annotation.</title>
        <authorList>
            <consortium name="The Broad Institute Genomics Platform"/>
            <consortium name="The Broad Institute Genome Sequencing Center for Infectious Disease"/>
            <person name="Wu L."/>
            <person name="Ma J."/>
        </authorList>
    </citation>
    <scope>NUCLEOTIDE SEQUENCE [LARGE SCALE GENOMIC DNA]</scope>
    <source>
        <strain evidence="3">CCUG 56754</strain>
    </source>
</reference>
<keyword evidence="1" id="KW-0812">Transmembrane</keyword>
<keyword evidence="3" id="KW-1185">Reference proteome</keyword>